<name>A0A5E4SUW1_9BURK</name>
<proteinExistence type="predicted"/>
<sequence>MNPQNTRIESPPDWGNDALSSVSQILVGNEWATFVHTADWHKGLSDIFEVLTKCNTELISGVLQRSDRIARLLAITATNHWLAAARSAEAGHCLPVYATGRAATEMAMYAWYLTSDAAASERWGSKPPSTDAAGRRAWSREFSVSQIAQKLGEGSAAGAQWAKYLHQTAIDFGAHPNSEALFSNLSHQPIGNGKSLLSLTYIHADGNLFVATLKFAFEVGLFAMTLIGLAFPELRQTTGLSCSLERLTAELSHLVTTRREFSSSSGNE</sequence>
<dbReference type="EMBL" id="CABPRW010000002">
    <property type="protein sequence ID" value="VVD78822.1"/>
    <property type="molecule type" value="Genomic_DNA"/>
</dbReference>
<reference evidence="1 2" key="1">
    <citation type="submission" date="2019-08" db="EMBL/GenBank/DDBJ databases">
        <authorList>
            <person name="Peeters C."/>
        </authorList>
    </citation>
    <scope>NUCLEOTIDE SEQUENCE [LARGE SCALE GENOMIC DNA]</scope>
    <source>
        <strain evidence="1 2">LMG 31113</strain>
    </source>
</reference>
<protein>
    <submittedName>
        <fullName evidence="1">Uncharacterized protein</fullName>
    </submittedName>
</protein>
<gene>
    <name evidence="1" type="ORF">PFI31113_01000</name>
</gene>
<organism evidence="1 2">
    <name type="scientific">Pandoraea fibrosis</name>
    <dbReference type="NCBI Taxonomy" id="1891094"/>
    <lineage>
        <taxon>Bacteria</taxon>
        <taxon>Pseudomonadati</taxon>
        <taxon>Pseudomonadota</taxon>
        <taxon>Betaproteobacteria</taxon>
        <taxon>Burkholderiales</taxon>
        <taxon>Burkholderiaceae</taxon>
        <taxon>Pandoraea</taxon>
    </lineage>
</organism>
<evidence type="ECO:0000313" key="2">
    <source>
        <dbReference type="Proteomes" id="UP000382577"/>
    </source>
</evidence>
<evidence type="ECO:0000313" key="1">
    <source>
        <dbReference type="EMBL" id="VVD78822.1"/>
    </source>
</evidence>
<accession>A0A5E4SUW1</accession>
<dbReference type="AlphaFoldDB" id="A0A5E4SUW1"/>
<dbReference type="Proteomes" id="UP000382577">
    <property type="component" value="Unassembled WGS sequence"/>
</dbReference>